<evidence type="ECO:0000256" key="12">
    <source>
        <dbReference type="ARBA" id="ARBA00049494"/>
    </source>
</evidence>
<keyword evidence="5" id="KW-0808">Transferase</keyword>
<accession>A0AAV7Y4G6</accession>
<name>A0AAV7Y4G6_9EUKA</name>
<dbReference type="GO" id="GO:0003919">
    <property type="term" value="F:FMN adenylyltransferase activity"/>
    <property type="evidence" value="ECO:0007669"/>
    <property type="project" value="UniProtKB-EC"/>
</dbReference>
<sequence>MSLEERSKENKCNDLQTKIKESVRIIEEAVTRFGYEGLALSYNGGKDCLTILDLINSVATGKIPSRLINPEKLKEIFVFYLHNEGDFEEMNQFVEKSLSEYGFQNYTKLTINSLQQGLIHILKKHPTRKGIILGTRVADLNGKKQPVFAPTDGNWPEAIRISPIMQWNYSDVWEYIQKNQVKYCVLYDKGFTSLGLKSQTKPNPLLKQKNGEFLPAWKLPENSSEREGRYVTNSNKQNDENN</sequence>
<reference evidence="15" key="1">
    <citation type="submission" date="2022-08" db="EMBL/GenBank/DDBJ databases">
        <title>Novel sulphate-reducing endosymbionts in the free-living metamonad Anaeramoeba.</title>
        <authorList>
            <person name="Jerlstrom-Hultqvist J."/>
            <person name="Cepicka I."/>
            <person name="Gallot-Lavallee L."/>
            <person name="Salas-Leiva D."/>
            <person name="Curtis B.A."/>
            <person name="Zahonova K."/>
            <person name="Pipaliya S."/>
            <person name="Dacks J."/>
            <person name="Roger A.J."/>
        </authorList>
    </citation>
    <scope>NUCLEOTIDE SEQUENCE</scope>
    <source>
        <strain evidence="15">Busselton2</strain>
    </source>
</reference>
<evidence type="ECO:0000256" key="2">
    <source>
        <dbReference type="ARBA" id="ARBA00012393"/>
    </source>
</evidence>
<feature type="domain" description="Phosphoadenosine phosphosulphate reductase" evidence="14">
    <location>
        <begin position="38"/>
        <end position="201"/>
    </location>
</feature>
<keyword evidence="8" id="KW-0274">FAD</keyword>
<evidence type="ECO:0000256" key="10">
    <source>
        <dbReference type="ARBA" id="ARBA00031145"/>
    </source>
</evidence>
<evidence type="ECO:0000256" key="5">
    <source>
        <dbReference type="ARBA" id="ARBA00022679"/>
    </source>
</evidence>
<dbReference type="Proteomes" id="UP001146793">
    <property type="component" value="Unassembled WGS sequence"/>
</dbReference>
<dbReference type="EC" id="2.7.7.2" evidence="2"/>
<comment type="catalytic activity">
    <reaction evidence="12">
        <text>FMN + ATP + H(+) = FAD + diphosphate</text>
        <dbReference type="Rhea" id="RHEA:17237"/>
        <dbReference type="ChEBI" id="CHEBI:15378"/>
        <dbReference type="ChEBI" id="CHEBI:30616"/>
        <dbReference type="ChEBI" id="CHEBI:33019"/>
        <dbReference type="ChEBI" id="CHEBI:57692"/>
        <dbReference type="ChEBI" id="CHEBI:58210"/>
        <dbReference type="EC" id="2.7.7.2"/>
    </reaction>
</comment>
<keyword evidence="7" id="KW-0547">Nucleotide-binding</keyword>
<evidence type="ECO:0000256" key="4">
    <source>
        <dbReference type="ARBA" id="ARBA00022643"/>
    </source>
</evidence>
<evidence type="ECO:0000256" key="13">
    <source>
        <dbReference type="SAM" id="MobiDB-lite"/>
    </source>
</evidence>
<evidence type="ECO:0000259" key="14">
    <source>
        <dbReference type="Pfam" id="PF01507"/>
    </source>
</evidence>
<evidence type="ECO:0000313" key="15">
    <source>
        <dbReference type="EMBL" id="KAJ3423431.1"/>
    </source>
</evidence>
<dbReference type="GO" id="GO:0005524">
    <property type="term" value="F:ATP binding"/>
    <property type="evidence" value="ECO:0007669"/>
    <property type="project" value="UniProtKB-KW"/>
</dbReference>
<proteinExistence type="predicted"/>
<evidence type="ECO:0000256" key="7">
    <source>
        <dbReference type="ARBA" id="ARBA00022741"/>
    </source>
</evidence>
<dbReference type="EMBL" id="JANTQA010000076">
    <property type="protein sequence ID" value="KAJ3423431.1"/>
    <property type="molecule type" value="Genomic_DNA"/>
</dbReference>
<comment type="pathway">
    <text evidence="1">Cofactor biosynthesis; FAD biosynthesis; FAD from FMN: step 1/1.</text>
</comment>
<dbReference type="AlphaFoldDB" id="A0AAV7Y4G6"/>
<keyword evidence="9" id="KW-0067">ATP-binding</keyword>
<dbReference type="Pfam" id="PF01507">
    <property type="entry name" value="PAPS_reduct"/>
    <property type="match status" value="1"/>
</dbReference>
<evidence type="ECO:0000256" key="11">
    <source>
        <dbReference type="ARBA" id="ARBA00031871"/>
    </source>
</evidence>
<keyword evidence="3" id="KW-0285">Flavoprotein</keyword>
<feature type="region of interest" description="Disordered" evidence="13">
    <location>
        <begin position="217"/>
        <end position="242"/>
    </location>
</feature>
<protein>
    <recommendedName>
        <fullName evidence="2">FAD synthase</fullName>
        <ecNumber evidence="2">2.7.7.2</ecNumber>
    </recommendedName>
    <alternativeName>
        <fullName evidence="10">FAD pyrophosphorylase</fullName>
    </alternativeName>
    <alternativeName>
        <fullName evidence="11">FMN adenylyltransferase</fullName>
    </alternativeName>
</protein>
<dbReference type="SUPFAM" id="SSF52402">
    <property type="entry name" value="Adenine nucleotide alpha hydrolases-like"/>
    <property type="match status" value="1"/>
</dbReference>
<evidence type="ECO:0000256" key="9">
    <source>
        <dbReference type="ARBA" id="ARBA00022840"/>
    </source>
</evidence>
<dbReference type="InterPro" id="IPR002500">
    <property type="entry name" value="PAPS_reduct_dom"/>
</dbReference>
<evidence type="ECO:0000256" key="3">
    <source>
        <dbReference type="ARBA" id="ARBA00022630"/>
    </source>
</evidence>
<dbReference type="PANTHER" id="PTHR23293">
    <property type="entry name" value="FAD SYNTHETASE-RELATED FMN ADENYLYLTRANSFERASE"/>
    <property type="match status" value="1"/>
</dbReference>
<dbReference type="Gene3D" id="3.40.50.620">
    <property type="entry name" value="HUPs"/>
    <property type="match status" value="1"/>
</dbReference>
<gene>
    <name evidence="15" type="ORF">M0812_29960</name>
</gene>
<dbReference type="CDD" id="cd23948">
    <property type="entry name" value="FAD_synthase"/>
    <property type="match status" value="1"/>
</dbReference>
<dbReference type="InterPro" id="IPR014729">
    <property type="entry name" value="Rossmann-like_a/b/a_fold"/>
</dbReference>
<evidence type="ECO:0000313" key="16">
    <source>
        <dbReference type="Proteomes" id="UP001146793"/>
    </source>
</evidence>
<dbReference type="PANTHER" id="PTHR23293:SF9">
    <property type="entry name" value="FAD SYNTHASE"/>
    <property type="match status" value="1"/>
</dbReference>
<organism evidence="15 16">
    <name type="scientific">Anaeramoeba flamelloides</name>
    <dbReference type="NCBI Taxonomy" id="1746091"/>
    <lineage>
        <taxon>Eukaryota</taxon>
        <taxon>Metamonada</taxon>
        <taxon>Anaeramoebidae</taxon>
        <taxon>Anaeramoeba</taxon>
    </lineage>
</organism>
<keyword evidence="4" id="KW-0288">FMN</keyword>
<comment type="caution">
    <text evidence="15">The sequence shown here is derived from an EMBL/GenBank/DDBJ whole genome shotgun (WGS) entry which is preliminary data.</text>
</comment>
<keyword evidence="6" id="KW-0548">Nucleotidyltransferase</keyword>
<evidence type="ECO:0000256" key="1">
    <source>
        <dbReference type="ARBA" id="ARBA00004726"/>
    </source>
</evidence>
<dbReference type="GO" id="GO:0006747">
    <property type="term" value="P:FAD biosynthetic process"/>
    <property type="evidence" value="ECO:0007669"/>
    <property type="project" value="TreeGrafter"/>
</dbReference>
<evidence type="ECO:0000256" key="8">
    <source>
        <dbReference type="ARBA" id="ARBA00022827"/>
    </source>
</evidence>
<evidence type="ECO:0000256" key="6">
    <source>
        <dbReference type="ARBA" id="ARBA00022695"/>
    </source>
</evidence>